<comment type="caution">
    <text evidence="1">The sequence shown here is derived from an EMBL/GenBank/DDBJ whole genome shotgun (WGS) entry which is preliminary data.</text>
</comment>
<proteinExistence type="predicted"/>
<dbReference type="EMBL" id="DTGT01000072">
    <property type="protein sequence ID" value="HGH60110.1"/>
    <property type="molecule type" value="Genomic_DNA"/>
</dbReference>
<name>A0A7C4ESH6_9BACT</name>
<dbReference type="Pfam" id="PF06868">
    <property type="entry name" value="DUF1257"/>
    <property type="match status" value="1"/>
</dbReference>
<gene>
    <name evidence="1" type="ORF">ENV54_02290</name>
</gene>
<protein>
    <submittedName>
        <fullName evidence="1">DUF1257 domain-containing protein</fullName>
    </submittedName>
</protein>
<dbReference type="AlphaFoldDB" id="A0A7C4ESH6"/>
<evidence type="ECO:0000313" key="1">
    <source>
        <dbReference type="EMBL" id="HGH60110.1"/>
    </source>
</evidence>
<dbReference type="PANTHER" id="PTHR39638:SF2">
    <property type="entry name" value="YCF35"/>
    <property type="match status" value="1"/>
</dbReference>
<dbReference type="InterPro" id="IPR009666">
    <property type="entry name" value="Uncharacterised_Ycf35"/>
</dbReference>
<sequence>MSHFTTIKTRIVSKEHLLEALDDLNMTYEIGDLEIRGYGGIRTHVEIKVPTAAQEYQIGFRKKGDAYEIVADWYGIKDIRQEEFISKVTQRYAYRAALKQLEAQDFAVVSQEIGPDNSIHITLRRMV</sequence>
<reference evidence="1" key="1">
    <citation type="journal article" date="2020" name="mSystems">
        <title>Genome- and Community-Level Interaction Insights into Carbon Utilization and Element Cycling Functions of Hydrothermarchaeota in Hydrothermal Sediment.</title>
        <authorList>
            <person name="Zhou Z."/>
            <person name="Liu Y."/>
            <person name="Xu W."/>
            <person name="Pan J."/>
            <person name="Luo Z.H."/>
            <person name="Li M."/>
        </authorList>
    </citation>
    <scope>NUCLEOTIDE SEQUENCE [LARGE SCALE GENOMIC DNA]</scope>
    <source>
        <strain evidence="1">SpSt-769</strain>
    </source>
</reference>
<accession>A0A7C4ESH6</accession>
<dbReference type="PANTHER" id="PTHR39638">
    <property type="entry name" value="YCF35"/>
    <property type="match status" value="1"/>
</dbReference>
<organism evidence="1">
    <name type="scientific">Desulfomonile tiedjei</name>
    <dbReference type="NCBI Taxonomy" id="2358"/>
    <lineage>
        <taxon>Bacteria</taxon>
        <taxon>Pseudomonadati</taxon>
        <taxon>Thermodesulfobacteriota</taxon>
        <taxon>Desulfomonilia</taxon>
        <taxon>Desulfomonilales</taxon>
        <taxon>Desulfomonilaceae</taxon>
        <taxon>Desulfomonile</taxon>
    </lineage>
</organism>